<evidence type="ECO:0000256" key="4">
    <source>
        <dbReference type="ARBA" id="ARBA00034320"/>
    </source>
</evidence>
<evidence type="ECO:0000313" key="10">
    <source>
        <dbReference type="Proteomes" id="UP000289856"/>
    </source>
</evidence>
<dbReference type="GO" id="GO:0000166">
    <property type="term" value="F:nucleotide binding"/>
    <property type="evidence" value="ECO:0007669"/>
    <property type="project" value="UniProtKB-KW"/>
</dbReference>
<keyword evidence="1" id="KW-0547">Nucleotide-binding</keyword>
<dbReference type="GO" id="GO:0005737">
    <property type="term" value="C:cytoplasm"/>
    <property type="evidence" value="ECO:0007669"/>
    <property type="project" value="TreeGrafter"/>
</dbReference>
<feature type="domain" description="CobW C-terminal" evidence="8">
    <location>
        <begin position="264"/>
        <end position="347"/>
    </location>
</feature>
<comment type="catalytic activity">
    <reaction evidence="5">
        <text>GTP + H2O = GDP + phosphate + H(+)</text>
        <dbReference type="Rhea" id="RHEA:19669"/>
        <dbReference type="ChEBI" id="CHEBI:15377"/>
        <dbReference type="ChEBI" id="CHEBI:15378"/>
        <dbReference type="ChEBI" id="CHEBI:37565"/>
        <dbReference type="ChEBI" id="CHEBI:43474"/>
        <dbReference type="ChEBI" id="CHEBI:58189"/>
    </reaction>
    <physiologicalReaction direction="left-to-right" evidence="5">
        <dbReference type="Rhea" id="RHEA:19670"/>
    </physiologicalReaction>
</comment>
<reference evidence="9 10" key="1">
    <citation type="submission" date="2019-01" db="EMBL/GenBank/DDBJ databases">
        <title>Complete genome sequence of Cohnella hallensis HS21 isolated from Korean fir (Abies koreana) rhizospheric soil.</title>
        <authorList>
            <person name="Jiang L."/>
            <person name="Kang S.W."/>
            <person name="Kim S."/>
            <person name="Jung J."/>
            <person name="Kim C.Y."/>
            <person name="Kim D.H."/>
            <person name="Kim S.W."/>
            <person name="Lee J."/>
        </authorList>
    </citation>
    <scope>NUCLEOTIDE SEQUENCE [LARGE SCALE GENOMIC DNA]</scope>
    <source>
        <strain evidence="9 10">HS21</strain>
    </source>
</reference>
<proteinExistence type="inferred from homology"/>
<accession>A0A3T1D6L5</accession>
<dbReference type="PANTHER" id="PTHR13748">
    <property type="entry name" value="COBW-RELATED"/>
    <property type="match status" value="1"/>
</dbReference>
<dbReference type="PANTHER" id="PTHR13748:SF62">
    <property type="entry name" value="COBW DOMAIN-CONTAINING PROTEIN"/>
    <property type="match status" value="1"/>
</dbReference>
<evidence type="ECO:0000313" key="9">
    <source>
        <dbReference type="EMBL" id="BBI33711.1"/>
    </source>
</evidence>
<protein>
    <submittedName>
        <fullName evidence="9">GTP-binding protein</fullName>
    </submittedName>
</protein>
<dbReference type="GO" id="GO:0016787">
    <property type="term" value="F:hydrolase activity"/>
    <property type="evidence" value="ECO:0007669"/>
    <property type="project" value="UniProtKB-KW"/>
</dbReference>
<dbReference type="InterPro" id="IPR051316">
    <property type="entry name" value="Zinc-reg_GTPase_activator"/>
</dbReference>
<dbReference type="Proteomes" id="UP000289856">
    <property type="component" value="Chromosome"/>
</dbReference>
<evidence type="ECO:0000259" key="7">
    <source>
        <dbReference type="Pfam" id="PF02492"/>
    </source>
</evidence>
<evidence type="ECO:0000259" key="8">
    <source>
        <dbReference type="Pfam" id="PF07683"/>
    </source>
</evidence>
<organism evidence="9 10">
    <name type="scientific">Cohnella abietis</name>
    <dbReference type="NCBI Taxonomy" id="2507935"/>
    <lineage>
        <taxon>Bacteria</taxon>
        <taxon>Bacillati</taxon>
        <taxon>Bacillota</taxon>
        <taxon>Bacilli</taxon>
        <taxon>Bacillales</taxon>
        <taxon>Paenibacillaceae</taxon>
        <taxon>Cohnella</taxon>
    </lineage>
</organism>
<keyword evidence="10" id="KW-1185">Reference proteome</keyword>
<dbReference type="Pfam" id="PF02492">
    <property type="entry name" value="cobW"/>
    <property type="match status" value="1"/>
</dbReference>
<dbReference type="SUPFAM" id="SSF90002">
    <property type="entry name" value="Hypothetical protein YjiA, C-terminal domain"/>
    <property type="match status" value="1"/>
</dbReference>
<dbReference type="InterPro" id="IPR027417">
    <property type="entry name" value="P-loop_NTPase"/>
</dbReference>
<name>A0A3T1D6L5_9BACL</name>
<keyword evidence="3" id="KW-0143">Chaperone</keyword>
<dbReference type="OrthoDB" id="9808822at2"/>
<dbReference type="Pfam" id="PF07683">
    <property type="entry name" value="CobW_C"/>
    <property type="match status" value="1"/>
</dbReference>
<gene>
    <name evidence="9" type="ORF">KCTCHS21_31100</name>
</gene>
<dbReference type="InterPro" id="IPR003495">
    <property type="entry name" value="CobW/HypB/UreG_nucleotide-bd"/>
</dbReference>
<evidence type="ECO:0000256" key="1">
    <source>
        <dbReference type="ARBA" id="ARBA00022741"/>
    </source>
</evidence>
<feature type="compositionally biased region" description="Basic and acidic residues" evidence="6">
    <location>
        <begin position="210"/>
        <end position="246"/>
    </location>
</feature>
<dbReference type="KEGG" id="cohn:KCTCHS21_31100"/>
<evidence type="ECO:0000256" key="6">
    <source>
        <dbReference type="SAM" id="MobiDB-lite"/>
    </source>
</evidence>
<evidence type="ECO:0000256" key="3">
    <source>
        <dbReference type="ARBA" id="ARBA00023186"/>
    </source>
</evidence>
<dbReference type="SUPFAM" id="SSF52540">
    <property type="entry name" value="P-loop containing nucleoside triphosphate hydrolases"/>
    <property type="match status" value="1"/>
</dbReference>
<comment type="similarity">
    <text evidence="4">Belongs to the SIMIBI class G3E GTPase family. ZNG1 subfamily.</text>
</comment>
<dbReference type="CDD" id="cd03112">
    <property type="entry name" value="CobW-like"/>
    <property type="match status" value="1"/>
</dbReference>
<dbReference type="Gene3D" id="3.40.50.300">
    <property type="entry name" value="P-loop containing nucleotide triphosphate hydrolases"/>
    <property type="match status" value="1"/>
</dbReference>
<feature type="domain" description="CobW/HypB/UreG nucleotide-binding" evidence="7">
    <location>
        <begin position="7"/>
        <end position="184"/>
    </location>
</feature>
<dbReference type="InterPro" id="IPR011629">
    <property type="entry name" value="CobW-like_C"/>
</dbReference>
<keyword evidence="2" id="KW-0378">Hydrolase</keyword>
<dbReference type="AlphaFoldDB" id="A0A3T1D6L5"/>
<evidence type="ECO:0000256" key="5">
    <source>
        <dbReference type="ARBA" id="ARBA00049117"/>
    </source>
</evidence>
<evidence type="ECO:0000256" key="2">
    <source>
        <dbReference type="ARBA" id="ARBA00022801"/>
    </source>
</evidence>
<dbReference type="Gene3D" id="3.30.1220.10">
    <property type="entry name" value="CobW-like, C-terminal domain"/>
    <property type="match status" value="1"/>
</dbReference>
<sequence>MNEKVVPVYVITGFLGSGKSTLLNRILTDAKAKGLKPAIVMNEVGDVNVEGQLIEKDIPMSEVLGGCICCTSRGDLGLELVQLAQEHEPDVIWIESTGIAQPLEIMEGVTEASLYAKLELRNVITVVDARHLLDRLRIGTGKTLKLMKEQIRVASFIILNKTDLVQEQDLLELQEAIKDLNAYARLALTTNAELDPDLLYADIEHNRSFEQEASEHKDDEHCTHENCSHEHEHEHHDHNHEHEHSYHNHSHAHKHGTLHDHVNVVTYYFKGKVDSVVFEAFLKQLPQEIYRAKGIVAFQDTASLFLFQYAYREIDFLRITPQKSVNNVAVFIGEGFSQADLLNQLEQLDITN</sequence>
<dbReference type="RefSeq" id="WP_130609852.1">
    <property type="nucleotide sequence ID" value="NZ_AP019400.1"/>
</dbReference>
<dbReference type="EMBL" id="AP019400">
    <property type="protein sequence ID" value="BBI33711.1"/>
    <property type="molecule type" value="Genomic_DNA"/>
</dbReference>
<feature type="region of interest" description="Disordered" evidence="6">
    <location>
        <begin position="210"/>
        <end position="253"/>
    </location>
</feature>
<dbReference type="InterPro" id="IPR036627">
    <property type="entry name" value="CobW-likC_sf"/>
</dbReference>